<protein>
    <submittedName>
        <fullName evidence="1">Uncharacterized protein</fullName>
    </submittedName>
</protein>
<evidence type="ECO:0000313" key="2">
    <source>
        <dbReference type="Proteomes" id="UP000055045"/>
    </source>
</evidence>
<proteinExistence type="predicted"/>
<reference evidence="1 2" key="1">
    <citation type="submission" date="2015-10" db="EMBL/GenBank/DDBJ databases">
        <title>Genome sequencing of Penicillium freii.</title>
        <authorList>
            <person name="Nguyen H.D."/>
            <person name="Visagie C.M."/>
            <person name="Seifert K.A."/>
        </authorList>
    </citation>
    <scope>NUCLEOTIDE SEQUENCE [LARGE SCALE GENOMIC DNA]</scope>
    <source>
        <strain evidence="1 2">DAOM 242723</strain>
    </source>
</reference>
<dbReference type="EMBL" id="LLXE01000081">
    <property type="protein sequence ID" value="KUM63128.1"/>
    <property type="molecule type" value="Genomic_DNA"/>
</dbReference>
<organism evidence="1 2">
    <name type="scientific">Penicillium freii</name>
    <dbReference type="NCBI Taxonomy" id="48697"/>
    <lineage>
        <taxon>Eukaryota</taxon>
        <taxon>Fungi</taxon>
        <taxon>Dikarya</taxon>
        <taxon>Ascomycota</taxon>
        <taxon>Pezizomycotina</taxon>
        <taxon>Eurotiomycetes</taxon>
        <taxon>Eurotiomycetidae</taxon>
        <taxon>Eurotiales</taxon>
        <taxon>Aspergillaceae</taxon>
        <taxon>Penicillium</taxon>
    </lineage>
</organism>
<name>A0A124GS30_PENFR</name>
<keyword evidence="2" id="KW-1185">Reference proteome</keyword>
<evidence type="ECO:0000313" key="1">
    <source>
        <dbReference type="EMBL" id="KUM63128.1"/>
    </source>
</evidence>
<dbReference type="Proteomes" id="UP000055045">
    <property type="component" value="Unassembled WGS sequence"/>
</dbReference>
<accession>A0A124GS30</accession>
<sequence length="112" mass="12663">MIISQFRTSPLLLSPPPFSFLWQVSEVLCISFDLFIATNTIDIRLKILDSVSSVLDSWLVLVSTIPKPPNTLILRLVLAPPISRSHTPLSPSNCWDLRNHRNQRAQITTQDV</sequence>
<dbReference type="AlphaFoldDB" id="A0A124GS30"/>
<comment type="caution">
    <text evidence="1">The sequence shown here is derived from an EMBL/GenBank/DDBJ whole genome shotgun (WGS) entry which is preliminary data.</text>
</comment>
<gene>
    <name evidence="1" type="ORF">ACN42_g3955</name>
</gene>